<dbReference type="Proteomes" id="UP000605361">
    <property type="component" value="Unassembled WGS sequence"/>
</dbReference>
<evidence type="ECO:0000313" key="3">
    <source>
        <dbReference type="EMBL" id="MBF8194387.1"/>
    </source>
</evidence>
<comment type="caution">
    <text evidence="3">The sequence shown here is derived from an EMBL/GenBank/DDBJ whole genome shotgun (WGS) entry which is preliminary data.</text>
</comment>
<sequence length="266" mass="28843">MNENLTLHPDGRTTLRMQRRLPHPPAKVWRAITEPQHLAHWFPAEVTIDGDRIGYGEGPDGRITEMNPPHVFAHTWQDDELRWEIHPDGEGSILTLTHTFPDRHGAASFASGWHTCILALLASLDGRSTAPYATVQPADFARIHEDYIAILGLDPVAAADDTAVRLERQLARPADEIWHLLHGGDATPGTPPPAAFTAPGVQPGPVTRTETGKLLEYDTPGGSVRWELAQGTGQGARLVITHSGADTSTVHAWRVHVAEVAATVAG</sequence>
<evidence type="ECO:0000313" key="4">
    <source>
        <dbReference type="Proteomes" id="UP000605361"/>
    </source>
</evidence>
<dbReference type="EMBL" id="JADOGI010000406">
    <property type="protein sequence ID" value="MBF8194387.1"/>
    <property type="molecule type" value="Genomic_DNA"/>
</dbReference>
<comment type="similarity">
    <text evidence="1">Belongs to the AHA1 family.</text>
</comment>
<dbReference type="CDD" id="cd08899">
    <property type="entry name" value="SRPBCC_CalC_Aha1-like_6"/>
    <property type="match status" value="1"/>
</dbReference>
<dbReference type="AlphaFoldDB" id="A0A931ASY0"/>
<organism evidence="3 4">
    <name type="scientific">Nonomuraea cypriaca</name>
    <dbReference type="NCBI Taxonomy" id="1187855"/>
    <lineage>
        <taxon>Bacteria</taxon>
        <taxon>Bacillati</taxon>
        <taxon>Actinomycetota</taxon>
        <taxon>Actinomycetes</taxon>
        <taxon>Streptosporangiales</taxon>
        <taxon>Streptosporangiaceae</taxon>
        <taxon>Nonomuraea</taxon>
    </lineage>
</organism>
<evidence type="ECO:0000259" key="2">
    <source>
        <dbReference type="Pfam" id="PF08327"/>
    </source>
</evidence>
<evidence type="ECO:0000256" key="1">
    <source>
        <dbReference type="ARBA" id="ARBA00006817"/>
    </source>
</evidence>
<feature type="domain" description="Activator of Hsp90 ATPase homologue 1/2-like C-terminal" evidence="2">
    <location>
        <begin position="23"/>
        <end position="121"/>
    </location>
</feature>
<dbReference type="RefSeq" id="WP_195903208.1">
    <property type="nucleotide sequence ID" value="NZ_JADOGI010000406.1"/>
</dbReference>
<dbReference type="SUPFAM" id="SSF55961">
    <property type="entry name" value="Bet v1-like"/>
    <property type="match status" value="2"/>
</dbReference>
<accession>A0A931ASY0</accession>
<proteinExistence type="inferred from homology"/>
<dbReference type="Pfam" id="PF08327">
    <property type="entry name" value="AHSA1"/>
    <property type="match status" value="1"/>
</dbReference>
<dbReference type="InterPro" id="IPR013538">
    <property type="entry name" value="ASHA1/2-like_C"/>
</dbReference>
<gene>
    <name evidence="3" type="ORF">ITP53_53775</name>
</gene>
<dbReference type="Gene3D" id="3.30.530.20">
    <property type="match status" value="2"/>
</dbReference>
<protein>
    <submittedName>
        <fullName evidence="3">SRPBCC family protein</fullName>
    </submittedName>
</protein>
<name>A0A931ASY0_9ACTN</name>
<keyword evidence="4" id="KW-1185">Reference proteome</keyword>
<dbReference type="InterPro" id="IPR023393">
    <property type="entry name" value="START-like_dom_sf"/>
</dbReference>
<reference evidence="3" key="1">
    <citation type="submission" date="2020-11" db="EMBL/GenBank/DDBJ databases">
        <title>Whole-genome analyses of Nonomuraea sp. K274.</title>
        <authorList>
            <person name="Veyisoglu A."/>
        </authorList>
    </citation>
    <scope>NUCLEOTIDE SEQUENCE</scope>
    <source>
        <strain evidence="3">K274</strain>
    </source>
</reference>